<comment type="similarity">
    <text evidence="1">Belongs to the dapper family.</text>
</comment>
<dbReference type="Proteomes" id="UP000314986">
    <property type="component" value="Unassembled WGS sequence"/>
</dbReference>
<feature type="region of interest" description="Disordered" evidence="3">
    <location>
        <begin position="117"/>
        <end position="189"/>
    </location>
</feature>
<dbReference type="Pfam" id="PF15268">
    <property type="entry name" value="Dapper"/>
    <property type="match status" value="1"/>
</dbReference>
<feature type="compositionally biased region" description="Basic and acidic residues" evidence="3">
    <location>
        <begin position="311"/>
        <end position="321"/>
    </location>
</feature>
<reference evidence="4" key="5">
    <citation type="submission" date="2025-09" db="UniProtKB">
        <authorList>
            <consortium name="Ensembl"/>
        </authorList>
    </citation>
    <scope>IDENTIFICATION</scope>
</reference>
<evidence type="ECO:0000313" key="5">
    <source>
        <dbReference type="Proteomes" id="UP000314986"/>
    </source>
</evidence>
<dbReference type="GO" id="GO:0090090">
    <property type="term" value="P:negative regulation of canonical Wnt signaling pathway"/>
    <property type="evidence" value="ECO:0007669"/>
    <property type="project" value="TreeGrafter"/>
</dbReference>
<evidence type="ECO:0000256" key="2">
    <source>
        <dbReference type="ARBA" id="ARBA00023054"/>
    </source>
</evidence>
<organism evidence="4 5">
    <name type="scientific">Callorhinchus milii</name>
    <name type="common">Ghost shark</name>
    <dbReference type="NCBI Taxonomy" id="7868"/>
    <lineage>
        <taxon>Eukaryota</taxon>
        <taxon>Metazoa</taxon>
        <taxon>Chordata</taxon>
        <taxon>Craniata</taxon>
        <taxon>Vertebrata</taxon>
        <taxon>Chondrichthyes</taxon>
        <taxon>Holocephali</taxon>
        <taxon>Chimaeriformes</taxon>
        <taxon>Callorhinchidae</taxon>
        <taxon>Callorhinchus</taxon>
    </lineage>
</organism>
<keyword evidence="2" id="KW-0175">Coiled coil</keyword>
<dbReference type="GO" id="GO:0005737">
    <property type="term" value="C:cytoplasm"/>
    <property type="evidence" value="ECO:0007669"/>
    <property type="project" value="TreeGrafter"/>
</dbReference>
<dbReference type="AlphaFoldDB" id="A0A4W3GM08"/>
<dbReference type="STRING" id="7868.ENSCMIP00000004456"/>
<keyword evidence="5" id="KW-1185">Reference proteome</keyword>
<reference evidence="5" key="2">
    <citation type="journal article" date="2007" name="PLoS Biol.">
        <title>Survey sequencing and comparative analysis of the elephant shark (Callorhinchus milii) genome.</title>
        <authorList>
            <person name="Venkatesh B."/>
            <person name="Kirkness E.F."/>
            <person name="Loh Y.H."/>
            <person name="Halpern A.L."/>
            <person name="Lee A.P."/>
            <person name="Johnson J."/>
            <person name="Dandona N."/>
            <person name="Viswanathan L.D."/>
            <person name="Tay A."/>
            <person name="Venter J.C."/>
            <person name="Strausberg R.L."/>
            <person name="Brenner S."/>
        </authorList>
    </citation>
    <scope>NUCLEOTIDE SEQUENCE [LARGE SCALE GENOMIC DNA]</scope>
</reference>
<dbReference type="InterPro" id="IPR024843">
    <property type="entry name" value="Dapper"/>
</dbReference>
<feature type="compositionally biased region" description="Polar residues" evidence="3">
    <location>
        <begin position="483"/>
        <end position="501"/>
    </location>
</feature>
<reference evidence="5" key="3">
    <citation type="journal article" date="2014" name="Nature">
        <title>Elephant shark genome provides unique insights into gnathostome evolution.</title>
        <authorList>
            <consortium name="International Elephant Shark Genome Sequencing Consortium"/>
            <person name="Venkatesh B."/>
            <person name="Lee A.P."/>
            <person name="Ravi V."/>
            <person name="Maurya A.K."/>
            <person name="Lian M.M."/>
            <person name="Swann J.B."/>
            <person name="Ohta Y."/>
            <person name="Flajnik M.F."/>
            <person name="Sutoh Y."/>
            <person name="Kasahara M."/>
            <person name="Hoon S."/>
            <person name="Gangu V."/>
            <person name="Roy S.W."/>
            <person name="Irimia M."/>
            <person name="Korzh V."/>
            <person name="Kondrychyn I."/>
            <person name="Lim Z.W."/>
            <person name="Tay B.H."/>
            <person name="Tohari S."/>
            <person name="Kong K.W."/>
            <person name="Ho S."/>
            <person name="Lorente-Galdos B."/>
            <person name="Quilez J."/>
            <person name="Marques-Bonet T."/>
            <person name="Raney B.J."/>
            <person name="Ingham P.W."/>
            <person name="Tay A."/>
            <person name="Hillier L.W."/>
            <person name="Minx P."/>
            <person name="Boehm T."/>
            <person name="Wilson R.K."/>
            <person name="Brenner S."/>
            <person name="Warren W.C."/>
        </authorList>
    </citation>
    <scope>NUCLEOTIDE SEQUENCE [LARGE SCALE GENOMIC DNA]</scope>
</reference>
<dbReference type="Ensembl" id="ENSCMIT00000004622.1">
    <property type="protein sequence ID" value="ENSCMIP00000004456.1"/>
    <property type="gene ID" value="ENSCMIG00000002660.1"/>
</dbReference>
<dbReference type="GeneTree" id="ENSGT00950000183181"/>
<feature type="region of interest" description="Disordered" evidence="3">
    <location>
        <begin position="472"/>
        <end position="530"/>
    </location>
</feature>
<feature type="compositionally biased region" description="Pro residues" evidence="3">
    <location>
        <begin position="125"/>
        <end position="135"/>
    </location>
</feature>
<sequence length="560" mass="60584">MDPFPYPSPRHTITTQSPGLCQSLHQGSELEEVPFSPTSLLAAYKMELEGGGFYCDALEPGVGAKRVESYIAGLVHKRTQPARSCKLRTSLNSDSNPKGVLRQSSLCLRNVDASSPRGSVCESLSPPPPSQPGLPPFEDNLPSSSTTSSSSSRHRSPWNSGLAKKAHRPEAYSAKQPKMADTHPPTPQALMKHFRAGLPLRPTSLDYQELSYRPTRSLSPQENYYEPLDLSPQAPQALSSCRPEMVGQRSRDGGYRPINGQFAAVQQPFGPGFSSGRQGKVRGGLGGKVDVSPCDEGGSREKGKASGRKCRFNEENEAERRSGRKASSSSPSRSKKTSRSQSENSLLGKQIQPQALAQAQPQALAYNRPVKYHTVERDEVMLVKASRQHRPGAVGGSGYRRWRSTAEICQGEAQAPDEAYPPYEPQSRLRRHHKPPAHPVACGYPGSDSEYSAECDPRPQASGRGLVEMVEAGGYEAPRLGDSESSLSEAESPGFSSCCSSDTDESGGLVWPQQVLGPSTSGPAQDSSQPKVFVKIKASHALKKKILRFRSGSLKVMTTV</sequence>
<feature type="compositionally biased region" description="Polar residues" evidence="3">
    <location>
        <begin position="516"/>
        <end position="530"/>
    </location>
</feature>
<protein>
    <submittedName>
        <fullName evidence="4">Uncharacterized protein</fullName>
    </submittedName>
</protein>
<reference evidence="4" key="4">
    <citation type="submission" date="2025-08" db="UniProtKB">
        <authorList>
            <consortium name="Ensembl"/>
        </authorList>
    </citation>
    <scope>IDENTIFICATION</scope>
</reference>
<feature type="region of interest" description="Disordered" evidence="3">
    <location>
        <begin position="266"/>
        <end position="347"/>
    </location>
</feature>
<proteinExistence type="inferred from homology"/>
<name>A0A4W3GM08_CALMI</name>
<dbReference type="PANTHER" id="PTHR15919">
    <property type="entry name" value="DAPPER-RELATED"/>
    <property type="match status" value="1"/>
</dbReference>
<feature type="region of interest" description="Disordered" evidence="3">
    <location>
        <begin position="410"/>
        <end position="460"/>
    </location>
</feature>
<dbReference type="InParanoid" id="A0A4W3GM08"/>
<reference evidence="5" key="1">
    <citation type="journal article" date="2006" name="Science">
        <title>Ancient noncoding elements conserved in the human genome.</title>
        <authorList>
            <person name="Venkatesh B."/>
            <person name="Kirkness E.F."/>
            <person name="Loh Y.H."/>
            <person name="Halpern A.L."/>
            <person name="Lee A.P."/>
            <person name="Johnson J."/>
            <person name="Dandona N."/>
            <person name="Viswanathan L.D."/>
            <person name="Tay A."/>
            <person name="Venter J.C."/>
            <person name="Strausberg R.L."/>
            <person name="Brenner S."/>
        </authorList>
    </citation>
    <scope>NUCLEOTIDE SEQUENCE [LARGE SCALE GENOMIC DNA]</scope>
</reference>
<dbReference type="OMA" id="HCARRTR"/>
<dbReference type="PANTHER" id="PTHR15919:SF1">
    <property type="entry name" value="DAPPER HOMOLOG 3"/>
    <property type="match status" value="1"/>
</dbReference>
<evidence type="ECO:0000313" key="4">
    <source>
        <dbReference type="Ensembl" id="ENSCMIP00000004456.1"/>
    </source>
</evidence>
<evidence type="ECO:0000256" key="3">
    <source>
        <dbReference type="SAM" id="MobiDB-lite"/>
    </source>
</evidence>
<accession>A0A4W3GM08</accession>
<evidence type="ECO:0000256" key="1">
    <source>
        <dbReference type="ARBA" id="ARBA00010807"/>
    </source>
</evidence>